<proteinExistence type="inferred from homology"/>
<protein>
    <recommendedName>
        <fullName evidence="11">Betaine aldehyde dehydrogenase</fullName>
        <shortName evidence="11">BADH</shortName>
        <ecNumber evidence="11">1.2.1.8</ecNumber>
    </recommendedName>
</protein>
<reference evidence="15 16" key="1">
    <citation type="submission" date="2019-11" db="EMBL/GenBank/DDBJ databases">
        <title>Metabolism of dissolved organic matter in forest soils.</title>
        <authorList>
            <person name="Cyle K.T."/>
            <person name="Wilhelm R.C."/>
            <person name="Martinez C.E."/>
        </authorList>
    </citation>
    <scope>NUCLEOTIDE SEQUENCE [LARGE SCALE GENOMIC DNA]</scope>
    <source>
        <strain evidence="15 16">5N</strain>
    </source>
</reference>
<sequence>MAVFATQRLYIGGGYVDATSGETFDTLDPATGETLATVQQASAADVDRAVQSARDGQREWAALTAMQRSRILRRAVEILRDRNDELAALETRDTGKAIAETRAVDIVTGADVIEYYAGLATAIEGQQIPLRPSSFVYTRREPLGVCAGIGAWNYPIQIACWKSAPALAAGNAMIFKPSEITPLSALKLAEIYTEAGVPAGVFNVVQGDGRVGAMLAAHPDIEKISFTGGVETGKKVMSLAGASSLKEVTMELGGKSPLLVFDDANLERAADIAMSANFFSSGQVCTNGTRVFVQRSVLERFETLVLERVKRIRVGAPTDADTNFGPLVSAAQLQKVLGYIESGVQEGARLIAGGKRLTEGHFRNGQYVEPTVFTGCHDDMRIVREEIFGPVMSILVFDDEDEAIARANSTAYGLAAGVVTENLARAHRVIHRLEAGICWINTWGESPAEMPVGGYKQSGVGRENGITTLEHYTRIKSVQVELGPYQPVF</sequence>
<feature type="binding site" evidence="11">
    <location>
        <begin position="176"/>
        <end position="179"/>
    </location>
    <ligand>
        <name>NAD(+)</name>
        <dbReference type="ChEBI" id="CHEBI:57540"/>
    </ligand>
</feature>
<feature type="binding site" description="covalent" evidence="11">
    <location>
        <position position="285"/>
    </location>
    <ligand>
        <name>NAD(+)</name>
        <dbReference type="ChEBI" id="CHEBI:57540"/>
    </ligand>
</feature>
<feature type="active site" description="Charge relay system" evidence="11">
    <location>
        <position position="463"/>
    </location>
</feature>
<keyword evidence="5 11" id="KW-0560">Oxidoreductase</keyword>
<feature type="domain" description="Aldehyde dehydrogenase" evidence="14">
    <location>
        <begin position="15"/>
        <end position="478"/>
    </location>
</feature>
<dbReference type="InterPro" id="IPR016163">
    <property type="entry name" value="Ald_DH_C"/>
</dbReference>
<dbReference type="PROSITE" id="PS00070">
    <property type="entry name" value="ALDEHYDE_DEHYDR_CYS"/>
    <property type="match status" value="1"/>
</dbReference>
<dbReference type="InterPro" id="IPR016160">
    <property type="entry name" value="Ald_DH_CS_CYS"/>
</dbReference>
<comment type="catalytic activity">
    <reaction evidence="8">
        <text>betaine aldehyde + NADP(+) + H2O = glycine betaine + NADPH + 2 H(+)</text>
        <dbReference type="Rhea" id="RHEA:30067"/>
        <dbReference type="ChEBI" id="CHEBI:15377"/>
        <dbReference type="ChEBI" id="CHEBI:15378"/>
        <dbReference type="ChEBI" id="CHEBI:15710"/>
        <dbReference type="ChEBI" id="CHEBI:17750"/>
        <dbReference type="ChEBI" id="CHEBI:57783"/>
        <dbReference type="ChEBI" id="CHEBI:58349"/>
    </reaction>
    <physiologicalReaction direction="left-to-right" evidence="8">
        <dbReference type="Rhea" id="RHEA:30068"/>
    </physiologicalReaction>
</comment>
<feature type="binding site" evidence="11">
    <location>
        <position position="180"/>
    </location>
    <ligand>
        <name>K(+)</name>
        <dbReference type="ChEBI" id="CHEBI:29103"/>
        <label>1</label>
    </ligand>
</feature>
<dbReference type="NCBIfam" id="TIGR01804">
    <property type="entry name" value="BADH"/>
    <property type="match status" value="1"/>
</dbReference>
<feature type="binding site" evidence="11">
    <location>
        <position position="456"/>
    </location>
    <ligand>
        <name>K(+)</name>
        <dbReference type="ChEBI" id="CHEBI:29103"/>
        <label>2</label>
    </ligand>
</feature>
<evidence type="ECO:0000256" key="13">
    <source>
        <dbReference type="RuleBase" id="RU003345"/>
    </source>
</evidence>
<comment type="pathway">
    <text evidence="11">Amine and polyamine biosynthesis; betaine biosynthesis via choline pathway; betaine from betaine aldehyde: step 1/1.</text>
</comment>
<dbReference type="GO" id="GO:0019285">
    <property type="term" value="P:glycine betaine biosynthetic process from choline"/>
    <property type="evidence" value="ECO:0007669"/>
    <property type="project" value="UniProtKB-UniRule"/>
</dbReference>
<comment type="catalytic activity">
    <reaction evidence="9">
        <text>betaine aldehyde + NAD(+) + H2O = glycine betaine + NADH + 2 H(+)</text>
        <dbReference type="Rhea" id="RHEA:15305"/>
        <dbReference type="ChEBI" id="CHEBI:15377"/>
        <dbReference type="ChEBI" id="CHEBI:15378"/>
        <dbReference type="ChEBI" id="CHEBI:15710"/>
        <dbReference type="ChEBI" id="CHEBI:17750"/>
        <dbReference type="ChEBI" id="CHEBI:57540"/>
        <dbReference type="ChEBI" id="CHEBI:57945"/>
        <dbReference type="EC" id="1.2.1.8"/>
    </reaction>
    <physiologicalReaction direction="left-to-right" evidence="9">
        <dbReference type="Rhea" id="RHEA:15306"/>
    </physiologicalReaction>
</comment>
<comment type="subunit">
    <text evidence="10 11">Dimer of dimers.</text>
</comment>
<comment type="cofactor">
    <cofactor evidence="11">
        <name>K(+)</name>
        <dbReference type="ChEBI" id="CHEBI:29103"/>
    </cofactor>
    <text evidence="11">Binds 2 potassium ions per subunit.</text>
</comment>
<evidence type="ECO:0000256" key="4">
    <source>
        <dbReference type="ARBA" id="ARBA00022958"/>
    </source>
</evidence>
<comment type="caution">
    <text evidence="15">The sequence shown here is derived from an EMBL/GenBank/DDBJ whole genome shotgun (WGS) entry which is preliminary data.</text>
</comment>
<dbReference type="EMBL" id="WOEZ01000094">
    <property type="protein sequence ID" value="NPT56524.1"/>
    <property type="molecule type" value="Genomic_DNA"/>
</dbReference>
<dbReference type="SUPFAM" id="SSF53720">
    <property type="entry name" value="ALDH-like"/>
    <property type="match status" value="1"/>
</dbReference>
<organism evidence="15 16">
    <name type="scientific">Paraburkholderia elongata</name>
    <dbReference type="NCBI Taxonomy" id="2675747"/>
    <lineage>
        <taxon>Bacteria</taxon>
        <taxon>Pseudomonadati</taxon>
        <taxon>Pseudomonadota</taxon>
        <taxon>Betaproteobacteria</taxon>
        <taxon>Burkholderiales</taxon>
        <taxon>Burkholderiaceae</taxon>
        <taxon>Paraburkholderia</taxon>
    </lineage>
</organism>
<dbReference type="CDD" id="cd07090">
    <property type="entry name" value="ALDH_F9_TMBADH"/>
    <property type="match status" value="1"/>
</dbReference>
<feature type="site" description="Seems to be a necessary countercharge to the potassium cations" evidence="11">
    <location>
        <position position="247"/>
    </location>
</feature>
<feature type="binding site" evidence="11">
    <location>
        <position position="386"/>
    </location>
    <ligand>
        <name>NAD(+)</name>
        <dbReference type="ChEBI" id="CHEBI:57540"/>
    </ligand>
</feature>
<dbReference type="RefSeq" id="WP_172166964.1">
    <property type="nucleotide sequence ID" value="NZ_WOEZ01000094.1"/>
</dbReference>
<evidence type="ECO:0000256" key="11">
    <source>
        <dbReference type="HAMAP-Rule" id="MF_00804"/>
    </source>
</evidence>
<name>A0A972NQF6_9BURK</name>
<keyword evidence="7 11" id="KW-0558">Oxidation</keyword>
<feature type="active site" description="Proton acceptor" evidence="11">
    <location>
        <position position="251"/>
    </location>
</feature>
<dbReference type="HAMAP" id="MF_00804">
    <property type="entry name" value="BADH"/>
    <property type="match status" value="1"/>
</dbReference>
<evidence type="ECO:0000313" key="16">
    <source>
        <dbReference type="Proteomes" id="UP000655523"/>
    </source>
</evidence>
<keyword evidence="16" id="KW-1185">Reference proteome</keyword>
<dbReference type="EC" id="1.2.1.8" evidence="11"/>
<dbReference type="InterPro" id="IPR015590">
    <property type="entry name" value="Aldehyde_DH_dom"/>
</dbReference>
<dbReference type="PROSITE" id="PS00687">
    <property type="entry name" value="ALDEHYDE_DEHYDR_GLU"/>
    <property type="match status" value="1"/>
</dbReference>
<dbReference type="InterPro" id="IPR011264">
    <property type="entry name" value="BADH"/>
</dbReference>
<feature type="active site" description="Charge relay system" evidence="11">
    <location>
        <position position="162"/>
    </location>
</feature>
<feature type="binding site" evidence="11">
    <location>
        <position position="245"/>
    </location>
    <ligand>
        <name>K(+)</name>
        <dbReference type="ChEBI" id="CHEBI:29103"/>
        <label>2</label>
    </ligand>
</feature>
<feature type="binding site" evidence="11">
    <location>
        <position position="26"/>
    </location>
    <ligand>
        <name>K(+)</name>
        <dbReference type="ChEBI" id="CHEBI:29103"/>
        <label>1</label>
    </ligand>
</feature>
<evidence type="ECO:0000256" key="3">
    <source>
        <dbReference type="ARBA" id="ARBA00022857"/>
    </source>
</evidence>
<dbReference type="Proteomes" id="UP000655523">
    <property type="component" value="Unassembled WGS sequence"/>
</dbReference>
<evidence type="ECO:0000256" key="10">
    <source>
        <dbReference type="ARBA" id="ARBA00065931"/>
    </source>
</evidence>
<keyword evidence="3 11" id="KW-0521">NADP</keyword>
<dbReference type="InterPro" id="IPR029510">
    <property type="entry name" value="Ald_DH_CS_GLU"/>
</dbReference>
<dbReference type="Pfam" id="PF00171">
    <property type="entry name" value="Aldedh"/>
    <property type="match status" value="1"/>
</dbReference>
<dbReference type="Gene3D" id="3.40.309.10">
    <property type="entry name" value="Aldehyde Dehydrogenase, Chain A, domain 2"/>
    <property type="match status" value="1"/>
</dbReference>
<comment type="caution">
    <text evidence="11">Lacks conserved residue(s) required for the propagation of feature annotation.</text>
</comment>
<evidence type="ECO:0000256" key="1">
    <source>
        <dbReference type="ARBA" id="ARBA00009986"/>
    </source>
</evidence>
<feature type="binding site" evidence="11">
    <location>
        <position position="93"/>
    </location>
    <ligand>
        <name>K(+)</name>
        <dbReference type="ChEBI" id="CHEBI:29103"/>
        <label>1</label>
    </ligand>
</feature>
<evidence type="ECO:0000256" key="9">
    <source>
        <dbReference type="ARBA" id="ARBA00052192"/>
    </source>
</evidence>
<keyword evidence="4 11" id="KW-0630">Potassium</keyword>
<feature type="binding site" evidence="11">
    <location>
        <begin position="229"/>
        <end position="232"/>
    </location>
    <ligand>
        <name>NAD(+)</name>
        <dbReference type="ChEBI" id="CHEBI:57540"/>
    </ligand>
</feature>
<evidence type="ECO:0000256" key="2">
    <source>
        <dbReference type="ARBA" id="ARBA00022723"/>
    </source>
</evidence>
<feature type="active site" evidence="12">
    <location>
        <position position="251"/>
    </location>
</feature>
<dbReference type="NCBIfam" id="NF009725">
    <property type="entry name" value="PRK13252.1"/>
    <property type="match status" value="1"/>
</dbReference>
<feature type="modified residue" description="Cysteine sulfenic acid (-SOH)" evidence="11">
    <location>
        <position position="285"/>
    </location>
</feature>
<feature type="active site" description="Nucleophile" evidence="11">
    <location>
        <position position="285"/>
    </location>
</feature>
<dbReference type="AlphaFoldDB" id="A0A972NQF6"/>
<evidence type="ECO:0000256" key="12">
    <source>
        <dbReference type="PROSITE-ProRule" id="PRU10007"/>
    </source>
</evidence>
<evidence type="ECO:0000256" key="7">
    <source>
        <dbReference type="ARBA" id="ARBA00023097"/>
    </source>
</evidence>
<dbReference type="FunFam" id="3.40.309.10:FF:000014">
    <property type="entry name" value="NAD/NADP-dependent betaine aldehyde dehydrogenase"/>
    <property type="match status" value="1"/>
</dbReference>
<feature type="binding site" evidence="11">
    <location>
        <begin position="150"/>
        <end position="152"/>
    </location>
    <ligand>
        <name>NAD(+)</name>
        <dbReference type="ChEBI" id="CHEBI:57540"/>
    </ligand>
</feature>
<dbReference type="InterPro" id="IPR016161">
    <property type="entry name" value="Ald_DH/histidinol_DH"/>
</dbReference>
<evidence type="ECO:0000256" key="6">
    <source>
        <dbReference type="ARBA" id="ARBA00023027"/>
    </source>
</evidence>
<evidence type="ECO:0000256" key="5">
    <source>
        <dbReference type="ARBA" id="ARBA00023002"/>
    </source>
</evidence>
<dbReference type="InterPro" id="IPR016162">
    <property type="entry name" value="Ald_DH_N"/>
</dbReference>
<dbReference type="FunFam" id="3.40.605.10:FF:000007">
    <property type="entry name" value="NAD/NADP-dependent betaine aldehyde dehydrogenase"/>
    <property type="match status" value="1"/>
</dbReference>
<comment type="similarity">
    <text evidence="1 11 13">Belongs to the aldehyde dehydrogenase family.</text>
</comment>
<feature type="binding site" evidence="11">
    <location>
        <position position="253"/>
    </location>
    <ligand>
        <name>NAD(+)</name>
        <dbReference type="ChEBI" id="CHEBI:57540"/>
    </ligand>
</feature>
<accession>A0A972NQF6</accession>
<comment type="function">
    <text evidence="11">Involved in the biosynthesis of the osmoprotectant glycine betaine. Catalyzes the irreversible oxidation of betaine aldehyde to the corresponding acid.</text>
</comment>
<evidence type="ECO:0000313" key="15">
    <source>
        <dbReference type="EMBL" id="NPT56524.1"/>
    </source>
</evidence>
<evidence type="ECO:0000259" key="14">
    <source>
        <dbReference type="Pfam" id="PF00171"/>
    </source>
</evidence>
<dbReference type="Gene3D" id="3.40.605.10">
    <property type="entry name" value="Aldehyde Dehydrogenase, Chain A, domain 1"/>
    <property type="match status" value="1"/>
</dbReference>
<dbReference type="PANTHER" id="PTHR11699">
    <property type="entry name" value="ALDEHYDE DEHYDROGENASE-RELATED"/>
    <property type="match status" value="1"/>
</dbReference>
<gene>
    <name evidence="11 15" type="primary">betB</name>
    <name evidence="15" type="ORF">GNZ13_18510</name>
</gene>
<keyword evidence="2 11" id="KW-0479">Metal-binding</keyword>
<evidence type="ECO:0000256" key="8">
    <source>
        <dbReference type="ARBA" id="ARBA00051919"/>
    </source>
</evidence>
<feature type="binding site" evidence="11">
    <location>
        <position position="459"/>
    </location>
    <ligand>
        <name>K(+)</name>
        <dbReference type="ChEBI" id="CHEBI:29103"/>
        <label>2</label>
    </ligand>
</feature>
<dbReference type="GO" id="GO:0008802">
    <property type="term" value="F:betaine-aldehyde dehydrogenase (NAD+) activity"/>
    <property type="evidence" value="ECO:0007669"/>
    <property type="project" value="UniProtKB-UniRule"/>
</dbReference>
<dbReference type="GO" id="GO:0046872">
    <property type="term" value="F:metal ion binding"/>
    <property type="evidence" value="ECO:0007669"/>
    <property type="project" value="UniProtKB-KW"/>
</dbReference>
<keyword evidence="6 11" id="KW-0520">NAD</keyword>